<dbReference type="SUPFAM" id="SSF57667">
    <property type="entry name" value="beta-beta-alpha zinc fingers"/>
    <property type="match status" value="5"/>
</dbReference>
<dbReference type="Pfam" id="PF00096">
    <property type="entry name" value="zf-C2H2"/>
    <property type="match status" value="5"/>
</dbReference>
<dbReference type="FunFam" id="3.30.160.60:FF:001102">
    <property type="entry name" value="Transcription factor IIIA"/>
    <property type="match status" value="2"/>
</dbReference>
<keyword evidence="2" id="KW-0690">Ribosome biogenesis</keyword>
<evidence type="ECO:0000259" key="15">
    <source>
        <dbReference type="PROSITE" id="PS50157"/>
    </source>
</evidence>
<feature type="domain" description="C2H2-type" evidence="15">
    <location>
        <begin position="139"/>
        <end position="168"/>
    </location>
</feature>
<evidence type="ECO:0000256" key="14">
    <source>
        <dbReference type="SAM" id="MobiDB-lite"/>
    </source>
</evidence>
<keyword evidence="11" id="KW-0539">Nucleus</keyword>
<dbReference type="AlphaFoldDB" id="A0A8D0C409"/>
<dbReference type="SMART" id="SM00355">
    <property type="entry name" value="ZnF_C2H2"/>
    <property type="match status" value="9"/>
</dbReference>
<dbReference type="Proteomes" id="UP000694421">
    <property type="component" value="Unplaced"/>
</dbReference>
<evidence type="ECO:0000256" key="2">
    <source>
        <dbReference type="ARBA" id="ARBA00022517"/>
    </source>
</evidence>
<dbReference type="GeneTree" id="ENSGT00940000155647"/>
<feature type="region of interest" description="Disordered" evidence="14">
    <location>
        <begin position="18"/>
        <end position="41"/>
    </location>
</feature>
<accession>A0A8D0C409</accession>
<evidence type="ECO:0000256" key="5">
    <source>
        <dbReference type="ARBA" id="ARBA00022771"/>
    </source>
</evidence>
<sequence>MAGEEFIAEKEAAASLAQPLQYKLGPSDSASERIPSGRRPPPPFRNNIFICSFPDCDATFNKGWKLDAHLCGHTGERPFVCDYEGCGKGFTRDFHLKRHFLTHTGEKPFECPADGCGKKFTTKSNLNKHFVRSHEQRKYTCDFEKCGKSFKKHQQLKIHLSQHTGEEPFRCINEECGMRFSTPNHLRRHEKTHEGYACKKGRCSFIGKTWSELLKHIKQDHAEPVICSVCSKVFRRKDHLKCHQKIHATERQVFKCPREGCERTYTTMFNLQTHILSFHEEKKQFSCEHPGCGKFFAMKQSLIRHAVMHDPEKQKLKAKAKKSRPKRSLASRLSGYIPPKAKQGKASSRDEIFSVPPVNTMLPTVETLSLG</sequence>
<evidence type="ECO:0000256" key="4">
    <source>
        <dbReference type="ARBA" id="ARBA00022737"/>
    </source>
</evidence>
<keyword evidence="3" id="KW-0479">Metal-binding</keyword>
<feature type="domain" description="C2H2-type" evidence="15">
    <location>
        <begin position="254"/>
        <end position="284"/>
    </location>
</feature>
<name>A0A8D0C409_SALMN</name>
<dbReference type="PROSITE" id="PS00028">
    <property type="entry name" value="ZINC_FINGER_C2H2_1"/>
    <property type="match status" value="8"/>
</dbReference>
<evidence type="ECO:0000256" key="7">
    <source>
        <dbReference type="ARBA" id="ARBA00022884"/>
    </source>
</evidence>
<dbReference type="FunFam" id="3.30.160.60:FF:000072">
    <property type="entry name" value="zinc finger protein 143 isoform X1"/>
    <property type="match status" value="1"/>
</dbReference>
<evidence type="ECO:0000256" key="8">
    <source>
        <dbReference type="ARBA" id="ARBA00023015"/>
    </source>
</evidence>
<feature type="domain" description="C2H2-type" evidence="15">
    <location>
        <begin position="79"/>
        <end position="108"/>
    </location>
</feature>
<dbReference type="Gene3D" id="3.30.160.60">
    <property type="entry name" value="Classic Zinc Finger"/>
    <property type="match status" value="9"/>
</dbReference>
<dbReference type="PANTHER" id="PTHR46179">
    <property type="entry name" value="ZINC FINGER PROTEIN"/>
    <property type="match status" value="1"/>
</dbReference>
<feature type="domain" description="C2H2-type" evidence="15">
    <location>
        <begin position="169"/>
        <end position="195"/>
    </location>
</feature>
<keyword evidence="10" id="KW-0804">Transcription</keyword>
<feature type="domain" description="C2H2-type" evidence="15">
    <location>
        <begin position="109"/>
        <end position="139"/>
    </location>
</feature>
<proteinExistence type="predicted"/>
<organism evidence="16 17">
    <name type="scientific">Salvator merianae</name>
    <name type="common">Argentine black and white tegu</name>
    <name type="synonym">Tupinambis merianae</name>
    <dbReference type="NCBI Taxonomy" id="96440"/>
    <lineage>
        <taxon>Eukaryota</taxon>
        <taxon>Metazoa</taxon>
        <taxon>Chordata</taxon>
        <taxon>Craniata</taxon>
        <taxon>Vertebrata</taxon>
        <taxon>Euteleostomi</taxon>
        <taxon>Lepidosauria</taxon>
        <taxon>Squamata</taxon>
        <taxon>Bifurcata</taxon>
        <taxon>Unidentata</taxon>
        <taxon>Episquamata</taxon>
        <taxon>Laterata</taxon>
        <taxon>Teiioidea</taxon>
        <taxon>Teiidae</taxon>
        <taxon>Salvator</taxon>
    </lineage>
</organism>
<evidence type="ECO:0000256" key="13">
    <source>
        <dbReference type="PROSITE-ProRule" id="PRU00042"/>
    </source>
</evidence>
<evidence type="ECO:0000256" key="9">
    <source>
        <dbReference type="ARBA" id="ARBA00023125"/>
    </source>
</evidence>
<keyword evidence="7" id="KW-0694">RNA-binding</keyword>
<dbReference type="OMA" id="KVFRDSW"/>
<comment type="subcellular location">
    <subcellularLocation>
        <location evidence="1">Nucleus</location>
    </subcellularLocation>
</comment>
<keyword evidence="4" id="KW-0677">Repeat</keyword>
<evidence type="ECO:0000256" key="12">
    <source>
        <dbReference type="ARBA" id="ARBA00040434"/>
    </source>
</evidence>
<evidence type="ECO:0000313" key="16">
    <source>
        <dbReference type="Ensembl" id="ENSSMRP00000016836.1"/>
    </source>
</evidence>
<reference evidence="16" key="2">
    <citation type="submission" date="2025-09" db="UniProtKB">
        <authorList>
            <consortium name="Ensembl"/>
        </authorList>
    </citation>
    <scope>IDENTIFICATION</scope>
</reference>
<dbReference type="InterPro" id="IPR036236">
    <property type="entry name" value="Znf_C2H2_sf"/>
</dbReference>
<dbReference type="InterPro" id="IPR013087">
    <property type="entry name" value="Znf_C2H2_type"/>
</dbReference>
<dbReference type="GO" id="GO:0008097">
    <property type="term" value="F:5S rRNA binding"/>
    <property type="evidence" value="ECO:0007669"/>
    <property type="project" value="Ensembl"/>
</dbReference>
<feature type="domain" description="C2H2-type" evidence="15">
    <location>
        <begin position="285"/>
        <end position="314"/>
    </location>
</feature>
<keyword evidence="9" id="KW-0238">DNA-binding</keyword>
<dbReference type="Pfam" id="PF22110">
    <property type="entry name" value="TFIIIA_zf-C2H2"/>
    <property type="match status" value="1"/>
</dbReference>
<dbReference type="InterPro" id="IPR051061">
    <property type="entry name" value="Zinc_finger_trans_reg"/>
</dbReference>
<evidence type="ECO:0000256" key="10">
    <source>
        <dbReference type="ARBA" id="ARBA00023163"/>
    </source>
</evidence>
<evidence type="ECO:0000256" key="11">
    <source>
        <dbReference type="ARBA" id="ARBA00023242"/>
    </source>
</evidence>
<dbReference type="GO" id="GO:0042273">
    <property type="term" value="P:ribosomal large subunit biogenesis"/>
    <property type="evidence" value="ECO:0007669"/>
    <property type="project" value="Ensembl"/>
</dbReference>
<evidence type="ECO:0000313" key="17">
    <source>
        <dbReference type="Proteomes" id="UP000694421"/>
    </source>
</evidence>
<feature type="domain" description="C2H2-type" evidence="15">
    <location>
        <begin position="225"/>
        <end position="252"/>
    </location>
</feature>
<feature type="domain" description="C2H2-type" evidence="15">
    <location>
        <begin position="49"/>
        <end position="78"/>
    </location>
</feature>
<dbReference type="GO" id="GO:0005654">
    <property type="term" value="C:nucleoplasm"/>
    <property type="evidence" value="ECO:0007669"/>
    <property type="project" value="Ensembl"/>
</dbReference>
<protein>
    <recommendedName>
        <fullName evidence="12">Transcription factor IIIA</fullName>
    </recommendedName>
</protein>
<dbReference type="FunFam" id="3.30.160.60:FF:000032">
    <property type="entry name" value="Krueppel-like factor 4"/>
    <property type="match status" value="1"/>
</dbReference>
<evidence type="ECO:0000256" key="6">
    <source>
        <dbReference type="ARBA" id="ARBA00022833"/>
    </source>
</evidence>
<keyword evidence="5 13" id="KW-0863">Zinc-finger</keyword>
<evidence type="ECO:0000256" key="3">
    <source>
        <dbReference type="ARBA" id="ARBA00022723"/>
    </source>
</evidence>
<keyword evidence="6" id="KW-0862">Zinc</keyword>
<dbReference type="PROSITE" id="PS50157">
    <property type="entry name" value="ZINC_FINGER_C2H2_2"/>
    <property type="match status" value="8"/>
</dbReference>
<reference evidence="16" key="1">
    <citation type="submission" date="2025-08" db="UniProtKB">
        <authorList>
            <consortium name="Ensembl"/>
        </authorList>
    </citation>
    <scope>IDENTIFICATION</scope>
</reference>
<keyword evidence="17" id="KW-1185">Reference proteome</keyword>
<dbReference type="Ensembl" id="ENSSMRT00000019701.1">
    <property type="protein sequence ID" value="ENSSMRP00000016836.1"/>
    <property type="gene ID" value="ENSSMRG00000013126.1"/>
</dbReference>
<dbReference type="GO" id="GO:0008270">
    <property type="term" value="F:zinc ion binding"/>
    <property type="evidence" value="ECO:0007669"/>
    <property type="project" value="UniProtKB-KW"/>
</dbReference>
<dbReference type="InterPro" id="IPR054599">
    <property type="entry name" value="TFIIIA_Zfn-C2H2"/>
</dbReference>
<evidence type="ECO:0000256" key="1">
    <source>
        <dbReference type="ARBA" id="ARBA00004123"/>
    </source>
</evidence>
<dbReference type="GO" id="GO:0003677">
    <property type="term" value="F:DNA binding"/>
    <property type="evidence" value="ECO:0007669"/>
    <property type="project" value="UniProtKB-KW"/>
</dbReference>
<dbReference type="PANTHER" id="PTHR46179:SF1">
    <property type="entry name" value="TRANSCRIPTION FACTOR IIIA"/>
    <property type="match status" value="1"/>
</dbReference>
<keyword evidence="8" id="KW-0805">Transcription regulation</keyword>